<reference evidence="1" key="1">
    <citation type="submission" date="2024-07" db="EMBL/GenBank/DDBJ databases">
        <title>Genome Analysis of a Potential Novel Vibrio Species Secreting pH- and Thermo-stable Alginate Lyase and its Application in Producing Alginate Oligosaccharides.</title>
        <authorList>
            <person name="Huang H."/>
            <person name="Bao K."/>
        </authorList>
    </citation>
    <scope>NUCLEOTIDE SEQUENCE</scope>
    <source>
        <strain evidence="1">HB236076</strain>
    </source>
</reference>
<dbReference type="InterPro" id="IPR027417">
    <property type="entry name" value="P-loop_NTPase"/>
</dbReference>
<organism evidence="1">
    <name type="scientific">Vibrio sp. HB236076</name>
    <dbReference type="NCBI Taxonomy" id="3232307"/>
    <lineage>
        <taxon>Bacteria</taxon>
        <taxon>Pseudomonadati</taxon>
        <taxon>Pseudomonadota</taxon>
        <taxon>Gammaproteobacteria</taxon>
        <taxon>Vibrionales</taxon>
        <taxon>Vibrionaceae</taxon>
        <taxon>Vibrio</taxon>
    </lineage>
</organism>
<dbReference type="Gene3D" id="3.40.50.300">
    <property type="entry name" value="P-loop containing nucleotide triphosphate hydrolases"/>
    <property type="match status" value="1"/>
</dbReference>
<gene>
    <name evidence="1" type="ORF">AB0763_02430</name>
</gene>
<dbReference type="SUPFAM" id="SSF52540">
    <property type="entry name" value="P-loop containing nucleoside triphosphate hydrolases"/>
    <property type="match status" value="1"/>
</dbReference>
<dbReference type="EMBL" id="CP162601">
    <property type="protein sequence ID" value="XDK25521.1"/>
    <property type="molecule type" value="Genomic_DNA"/>
</dbReference>
<accession>A0AB39HGW2</accession>
<dbReference type="KEGG" id="vih:AB0763_02430"/>
<evidence type="ECO:0008006" key="2">
    <source>
        <dbReference type="Google" id="ProtNLM"/>
    </source>
</evidence>
<name>A0AB39HGW2_9VIBR</name>
<evidence type="ECO:0000313" key="1">
    <source>
        <dbReference type="EMBL" id="XDK25521.1"/>
    </source>
</evidence>
<proteinExistence type="predicted"/>
<dbReference type="AlphaFoldDB" id="A0AB39HGW2"/>
<dbReference type="RefSeq" id="WP_306100963.1">
    <property type="nucleotide sequence ID" value="NZ_CP162601.1"/>
</dbReference>
<sequence>MDKETKTIILISTQTSATGSICRIINKLNKSNRKFLTFGKEKIDIIGKRFEDIPKYNHIVLHNRPDFLRMLKNPEDYRYIVNFRDPRDRLCNSFHWMQQHPFHPGESKDEINKRKDEIEKLGIDNWVIQNIKPQYESFLFDFIIKNNNCDMTFATYAELCLNFDRFLLKVSTFLDEKIDAQTYKELDSERCDNLHQNKEWIGGRWKGADILPGRHKNELNETTISVLNEKYKSVLNNMSKYDNENSLSYK</sequence>
<protein>
    <recommendedName>
        <fullName evidence="2">Sulfotransferase domain-containing protein</fullName>
    </recommendedName>
</protein>